<name>A0A653DJ84_CALMS</name>
<feature type="domain" description="CHHC U11-48K-type" evidence="4">
    <location>
        <begin position="96"/>
        <end position="123"/>
    </location>
</feature>
<dbReference type="InterPro" id="IPR022776">
    <property type="entry name" value="TRM13/UPF0224_CHHC_Znf_dom"/>
</dbReference>
<dbReference type="GO" id="GO:0008270">
    <property type="term" value="F:zinc ion binding"/>
    <property type="evidence" value="ECO:0007669"/>
    <property type="project" value="UniProtKB-KW"/>
</dbReference>
<evidence type="ECO:0000256" key="2">
    <source>
        <dbReference type="ARBA" id="ARBA00022771"/>
    </source>
</evidence>
<dbReference type="AlphaFoldDB" id="A0A653DJ84"/>
<keyword evidence="3" id="KW-0862">Zinc</keyword>
<evidence type="ECO:0000313" key="6">
    <source>
        <dbReference type="Proteomes" id="UP000410492"/>
    </source>
</evidence>
<dbReference type="Proteomes" id="UP000410492">
    <property type="component" value="Unassembled WGS sequence"/>
</dbReference>
<reference evidence="5 6" key="1">
    <citation type="submission" date="2019-01" db="EMBL/GenBank/DDBJ databases">
        <authorList>
            <person name="Sayadi A."/>
        </authorList>
    </citation>
    <scope>NUCLEOTIDE SEQUENCE [LARGE SCALE GENOMIC DNA]</scope>
</reference>
<evidence type="ECO:0000313" key="5">
    <source>
        <dbReference type="EMBL" id="VEN60271.1"/>
    </source>
</evidence>
<dbReference type="EMBL" id="CAACVG010012442">
    <property type="protein sequence ID" value="VEN60271.1"/>
    <property type="molecule type" value="Genomic_DNA"/>
</dbReference>
<evidence type="ECO:0000256" key="1">
    <source>
        <dbReference type="ARBA" id="ARBA00022723"/>
    </source>
</evidence>
<keyword evidence="6" id="KW-1185">Reference proteome</keyword>
<evidence type="ECO:0000256" key="3">
    <source>
        <dbReference type="ARBA" id="ARBA00022833"/>
    </source>
</evidence>
<gene>
    <name evidence="5" type="ORF">CALMAC_LOCUS18025</name>
</gene>
<organism evidence="5 6">
    <name type="scientific">Callosobruchus maculatus</name>
    <name type="common">Southern cowpea weevil</name>
    <name type="synonym">Pulse bruchid</name>
    <dbReference type="NCBI Taxonomy" id="64391"/>
    <lineage>
        <taxon>Eukaryota</taxon>
        <taxon>Metazoa</taxon>
        <taxon>Ecdysozoa</taxon>
        <taxon>Arthropoda</taxon>
        <taxon>Hexapoda</taxon>
        <taxon>Insecta</taxon>
        <taxon>Pterygota</taxon>
        <taxon>Neoptera</taxon>
        <taxon>Endopterygota</taxon>
        <taxon>Coleoptera</taxon>
        <taxon>Polyphaga</taxon>
        <taxon>Cucujiformia</taxon>
        <taxon>Chrysomeloidea</taxon>
        <taxon>Chrysomelidae</taxon>
        <taxon>Bruchinae</taxon>
        <taxon>Bruchini</taxon>
        <taxon>Callosobruchus</taxon>
    </lineage>
</organism>
<keyword evidence="2" id="KW-0863">Zinc-finger</keyword>
<accession>A0A653DJ84</accession>
<sequence>MEAIAFNILDLEHLSQGKHYSVICVQGTSQNTASLFSLVSTHMYFYNVLFFSFQHQRSFRVTTDSAASQRWRGGCRRQHAGGRVVASTTDHRTFGLRQCPLIADHLVKPSSMANHLVRCRRRLAEGHVPSEASDNRGVKGPEHGEEVASTNVEVQIEGIKCVH</sequence>
<protein>
    <recommendedName>
        <fullName evidence="4">CHHC U11-48K-type domain-containing protein</fullName>
    </recommendedName>
</protein>
<dbReference type="PROSITE" id="PS51800">
    <property type="entry name" value="ZF_CHHC_U11_48K"/>
    <property type="match status" value="1"/>
</dbReference>
<keyword evidence="1" id="KW-0479">Metal-binding</keyword>
<evidence type="ECO:0000259" key="4">
    <source>
        <dbReference type="PROSITE" id="PS51800"/>
    </source>
</evidence>
<proteinExistence type="predicted"/>